<dbReference type="PANTHER" id="PTHR10671:SF108">
    <property type="entry name" value="CLAUDIN FAMILY PROTEIN-RELATED"/>
    <property type="match status" value="1"/>
</dbReference>
<dbReference type="InterPro" id="IPR004031">
    <property type="entry name" value="PMP22/EMP/MP20/Claudin"/>
</dbReference>
<dbReference type="Proteomes" id="UP001283361">
    <property type="component" value="Unassembled WGS sequence"/>
</dbReference>
<feature type="transmembrane region" description="Helical" evidence="6">
    <location>
        <begin position="158"/>
        <end position="179"/>
    </location>
</feature>
<dbReference type="Gene3D" id="1.20.140.150">
    <property type="match status" value="1"/>
</dbReference>
<keyword evidence="2 6" id="KW-0812">Transmembrane</keyword>
<dbReference type="EMBL" id="JAWDGP010003469">
    <property type="protein sequence ID" value="KAK3774015.1"/>
    <property type="molecule type" value="Genomic_DNA"/>
</dbReference>
<evidence type="ECO:0000256" key="1">
    <source>
        <dbReference type="ARBA" id="ARBA00004141"/>
    </source>
</evidence>
<keyword evidence="3 6" id="KW-1133">Transmembrane helix</keyword>
<dbReference type="PANTHER" id="PTHR10671">
    <property type="entry name" value="EPITHELIAL MEMBRANE PROTEIN-RELATED"/>
    <property type="match status" value="1"/>
</dbReference>
<accession>A0AAE1DLB2</accession>
<comment type="caution">
    <text evidence="7">The sequence shown here is derived from an EMBL/GenBank/DDBJ whole genome shotgun (WGS) entry which is preliminary data.</text>
</comment>
<evidence type="ECO:0000256" key="6">
    <source>
        <dbReference type="SAM" id="Phobius"/>
    </source>
</evidence>
<evidence type="ECO:0000256" key="3">
    <source>
        <dbReference type="ARBA" id="ARBA00022989"/>
    </source>
</evidence>
<keyword evidence="8" id="KW-1185">Reference proteome</keyword>
<feature type="region of interest" description="Disordered" evidence="5">
    <location>
        <begin position="187"/>
        <end position="215"/>
    </location>
</feature>
<dbReference type="Pfam" id="PF00822">
    <property type="entry name" value="PMP22_Claudin"/>
    <property type="match status" value="1"/>
</dbReference>
<evidence type="ECO:0000313" key="7">
    <source>
        <dbReference type="EMBL" id="KAK3774015.1"/>
    </source>
</evidence>
<feature type="compositionally biased region" description="Polar residues" evidence="5">
    <location>
        <begin position="201"/>
        <end position="215"/>
    </location>
</feature>
<feature type="transmembrane region" description="Helical" evidence="6">
    <location>
        <begin position="81"/>
        <end position="105"/>
    </location>
</feature>
<protein>
    <submittedName>
        <fullName evidence="7">Uncharacterized protein</fullName>
    </submittedName>
</protein>
<dbReference type="InterPro" id="IPR050579">
    <property type="entry name" value="PMP-22/EMP/MP20-like"/>
</dbReference>
<evidence type="ECO:0000256" key="4">
    <source>
        <dbReference type="ARBA" id="ARBA00023136"/>
    </source>
</evidence>
<evidence type="ECO:0000256" key="5">
    <source>
        <dbReference type="SAM" id="MobiDB-lite"/>
    </source>
</evidence>
<name>A0AAE1DLB2_9GAST</name>
<reference evidence="7" key="1">
    <citation type="journal article" date="2023" name="G3 (Bethesda)">
        <title>A reference genome for the long-term kleptoplast-retaining sea slug Elysia crispata morphotype clarki.</title>
        <authorList>
            <person name="Eastman K.E."/>
            <person name="Pendleton A.L."/>
            <person name="Shaikh M.A."/>
            <person name="Suttiyut T."/>
            <person name="Ogas R."/>
            <person name="Tomko P."/>
            <person name="Gavelis G."/>
            <person name="Widhalm J.R."/>
            <person name="Wisecaver J.H."/>
        </authorList>
    </citation>
    <scope>NUCLEOTIDE SEQUENCE</scope>
    <source>
        <strain evidence="7">ECLA1</strain>
    </source>
</reference>
<comment type="subcellular location">
    <subcellularLocation>
        <location evidence="1">Membrane</location>
        <topology evidence="1">Multi-pass membrane protein</topology>
    </subcellularLocation>
</comment>
<evidence type="ECO:0000256" key="2">
    <source>
        <dbReference type="ARBA" id="ARBA00022692"/>
    </source>
</evidence>
<feature type="transmembrane region" description="Helical" evidence="6">
    <location>
        <begin position="117"/>
        <end position="138"/>
    </location>
</feature>
<dbReference type="GO" id="GO:0005886">
    <property type="term" value="C:plasma membrane"/>
    <property type="evidence" value="ECO:0007669"/>
    <property type="project" value="TreeGrafter"/>
</dbReference>
<organism evidence="7 8">
    <name type="scientific">Elysia crispata</name>
    <name type="common">lettuce slug</name>
    <dbReference type="NCBI Taxonomy" id="231223"/>
    <lineage>
        <taxon>Eukaryota</taxon>
        <taxon>Metazoa</taxon>
        <taxon>Spiralia</taxon>
        <taxon>Lophotrochozoa</taxon>
        <taxon>Mollusca</taxon>
        <taxon>Gastropoda</taxon>
        <taxon>Heterobranchia</taxon>
        <taxon>Euthyneura</taxon>
        <taxon>Panpulmonata</taxon>
        <taxon>Sacoglossa</taxon>
        <taxon>Placobranchoidea</taxon>
        <taxon>Plakobranchidae</taxon>
        <taxon>Elysia</taxon>
    </lineage>
</organism>
<feature type="transmembrane region" description="Helical" evidence="6">
    <location>
        <begin position="12"/>
        <end position="30"/>
    </location>
</feature>
<sequence>MGLIRGFQAANIVGKLAFVTLLVAELFNWLCFTMSEWGLMDTQIDNDDNKIGYGVWRLCGNQEPNPNCQDLDGWRLPWYGAFQAFCIFGFLGVNIAFVMNILGLFVPQCIGNREVGVFCAISCVVSVVCYLIAIIIFAARWDETYDQGFDRETFGAGFFLAIFVVVLSVIAGICALIGIRGQQQIESSSASGPAKNPQKGAASQDTNVKTSTDTK</sequence>
<dbReference type="AlphaFoldDB" id="A0AAE1DLB2"/>
<keyword evidence="4 6" id="KW-0472">Membrane</keyword>
<evidence type="ECO:0000313" key="8">
    <source>
        <dbReference type="Proteomes" id="UP001283361"/>
    </source>
</evidence>
<gene>
    <name evidence="7" type="ORF">RRG08_030097</name>
</gene>
<proteinExistence type="predicted"/>